<evidence type="ECO:0000313" key="3">
    <source>
        <dbReference type="Proteomes" id="UP001353858"/>
    </source>
</evidence>
<evidence type="ECO:0000313" key="2">
    <source>
        <dbReference type="EMBL" id="KAK4877285.1"/>
    </source>
</evidence>
<organism evidence="2 3">
    <name type="scientific">Aquatica leii</name>
    <dbReference type="NCBI Taxonomy" id="1421715"/>
    <lineage>
        <taxon>Eukaryota</taxon>
        <taxon>Metazoa</taxon>
        <taxon>Ecdysozoa</taxon>
        <taxon>Arthropoda</taxon>
        <taxon>Hexapoda</taxon>
        <taxon>Insecta</taxon>
        <taxon>Pterygota</taxon>
        <taxon>Neoptera</taxon>
        <taxon>Endopterygota</taxon>
        <taxon>Coleoptera</taxon>
        <taxon>Polyphaga</taxon>
        <taxon>Elateriformia</taxon>
        <taxon>Elateroidea</taxon>
        <taxon>Lampyridae</taxon>
        <taxon>Luciolinae</taxon>
        <taxon>Aquatica</taxon>
    </lineage>
</organism>
<feature type="compositionally biased region" description="Low complexity" evidence="1">
    <location>
        <begin position="307"/>
        <end position="321"/>
    </location>
</feature>
<comment type="caution">
    <text evidence="2">The sequence shown here is derived from an EMBL/GenBank/DDBJ whole genome shotgun (WGS) entry which is preliminary data.</text>
</comment>
<feature type="compositionally biased region" description="Basic and acidic residues" evidence="1">
    <location>
        <begin position="503"/>
        <end position="516"/>
    </location>
</feature>
<feature type="region of interest" description="Disordered" evidence="1">
    <location>
        <begin position="358"/>
        <end position="382"/>
    </location>
</feature>
<keyword evidence="3" id="KW-1185">Reference proteome</keyword>
<gene>
    <name evidence="2" type="ORF">RN001_009791</name>
</gene>
<feature type="region of interest" description="Disordered" evidence="1">
    <location>
        <begin position="307"/>
        <end position="336"/>
    </location>
</feature>
<feature type="region of interest" description="Disordered" evidence="1">
    <location>
        <begin position="503"/>
        <end position="541"/>
    </location>
</feature>
<sequence length="650" mass="74153">MRKSAPVRQFSLHVDTPQRRKNFKKQFSEDDSKEKWMQVISPGISVCAKKRENLPVTKQAWLEENAQSIMHAVNNDRNDEGIVVKKCKEIKRPLTSKIVKQTLNKESILLSHQELAERLRQAWKEREKEKQNLNIFLNHNIKDKFEDDFNDLTDSECAVSTEINKNQIKKTQSNVPIQQESTDNAYKSIFQKRMRRTHSVDESLRDYMYSPNRGSENKVKSVVVVPLVDSLKAKEHVSSNTVAVNKFNDGKLKLLPKQDQCTLKNDQQLLKNHKTANLSFDENKPINVIIRPMTAVTKREAFRSRANSAFNTSNSSSNNMSVFKDNPRPPLIRSSSVPLKQISPKPCFVAVKRRLKSASKKKDKSVKSGNKYESPDDTDDKCKNRKLQRCVSALGPDIITMVSLISPEESENEEQAEPEKIKPKVASALAKPLSMERSDKNEAQKNYNFRKAVKTVSFQQSSIHAVRSFSASFPARRGSVVTTLMLNNSNFDKAPNISAVHEKRATVESSTDDVREPKRRLLRTNSNTLNSSLGAEEDNAVAKPIETNENDTHHSKTDCIVPIDSQTSSAKLDIDEDIHENSEGKESDAQPKFDTPKEKQCWEICVYYQTFERLLEITQHCTFLESNDTKTPSSIVYLKRNQQWVPFKLL</sequence>
<reference evidence="3" key="1">
    <citation type="submission" date="2023-01" db="EMBL/GenBank/DDBJ databases">
        <title>Key to firefly adult light organ development and bioluminescence: homeobox transcription factors regulate luciferase expression and transportation to peroxisome.</title>
        <authorList>
            <person name="Fu X."/>
        </authorList>
    </citation>
    <scope>NUCLEOTIDE SEQUENCE [LARGE SCALE GENOMIC DNA]</scope>
</reference>
<evidence type="ECO:0000256" key="1">
    <source>
        <dbReference type="SAM" id="MobiDB-lite"/>
    </source>
</evidence>
<accession>A0AAN7P017</accession>
<proteinExistence type="predicted"/>
<dbReference type="Proteomes" id="UP001353858">
    <property type="component" value="Unassembled WGS sequence"/>
</dbReference>
<name>A0AAN7P017_9COLE</name>
<dbReference type="EMBL" id="JARPUR010000004">
    <property type="protein sequence ID" value="KAK4877285.1"/>
    <property type="molecule type" value="Genomic_DNA"/>
</dbReference>
<dbReference type="AlphaFoldDB" id="A0AAN7P017"/>
<protein>
    <submittedName>
        <fullName evidence="2">Uncharacterized protein</fullName>
    </submittedName>
</protein>
<feature type="compositionally biased region" description="Polar residues" evidence="1">
    <location>
        <begin position="523"/>
        <end position="533"/>
    </location>
</feature>